<dbReference type="Pfam" id="PF13360">
    <property type="entry name" value="PQQ_2"/>
    <property type="match status" value="2"/>
</dbReference>
<dbReference type="Gene3D" id="2.40.10.480">
    <property type="match status" value="1"/>
</dbReference>
<name>A0A2A2H1U8_METBR</name>
<dbReference type="Proteomes" id="UP000217784">
    <property type="component" value="Unassembled WGS sequence"/>
</dbReference>
<keyword evidence="4" id="KW-1185">Reference proteome</keyword>
<dbReference type="InterPro" id="IPR018391">
    <property type="entry name" value="PQQ_b-propeller_rpt"/>
</dbReference>
<protein>
    <recommendedName>
        <fullName evidence="2">PKD domain-containing protein</fullName>
    </recommendedName>
</protein>
<dbReference type="FunFam" id="2.60.40.10:FF:000270">
    <property type="entry name" value="Cell surface protein"/>
    <property type="match status" value="3"/>
</dbReference>
<dbReference type="Pfam" id="PF18911">
    <property type="entry name" value="PKD_4"/>
    <property type="match status" value="3"/>
</dbReference>
<dbReference type="CDD" id="cd00146">
    <property type="entry name" value="PKD"/>
    <property type="match status" value="3"/>
</dbReference>
<evidence type="ECO:0000259" key="2">
    <source>
        <dbReference type="PROSITE" id="PS50093"/>
    </source>
</evidence>
<dbReference type="PANTHER" id="PTHR36842">
    <property type="entry name" value="PROTEIN TOLB HOMOLOG"/>
    <property type="match status" value="1"/>
</dbReference>
<proteinExistence type="predicted"/>
<dbReference type="InterPro" id="IPR011050">
    <property type="entry name" value="Pectin_lyase_fold/virulence"/>
</dbReference>
<dbReference type="SUPFAM" id="SSF51126">
    <property type="entry name" value="Pectin lyase-like"/>
    <property type="match status" value="1"/>
</dbReference>
<evidence type="ECO:0000313" key="3">
    <source>
        <dbReference type="EMBL" id="PAV03284.1"/>
    </source>
</evidence>
<dbReference type="Pfam" id="PF13290">
    <property type="entry name" value="CHB_HEX_C_1"/>
    <property type="match status" value="2"/>
</dbReference>
<dbReference type="Gene3D" id="2.40.128.630">
    <property type="match status" value="3"/>
</dbReference>
<organism evidence="3 4">
    <name type="scientific">Methanobacterium bryantii</name>
    <dbReference type="NCBI Taxonomy" id="2161"/>
    <lineage>
        <taxon>Archaea</taxon>
        <taxon>Methanobacteriati</taxon>
        <taxon>Methanobacteriota</taxon>
        <taxon>Methanomada group</taxon>
        <taxon>Methanobacteria</taxon>
        <taxon>Methanobacteriales</taxon>
        <taxon>Methanobacteriaceae</taxon>
        <taxon>Methanobacterium</taxon>
    </lineage>
</organism>
<dbReference type="InterPro" id="IPR035986">
    <property type="entry name" value="PKD_dom_sf"/>
</dbReference>
<dbReference type="SUPFAM" id="SSF49299">
    <property type="entry name" value="PKD domain"/>
    <property type="match status" value="3"/>
</dbReference>
<dbReference type="InterPro" id="IPR022409">
    <property type="entry name" value="PKD/Chitinase_dom"/>
</dbReference>
<feature type="domain" description="PKD" evidence="2">
    <location>
        <begin position="1061"/>
        <end position="1127"/>
    </location>
</feature>
<dbReference type="SMART" id="SM00089">
    <property type="entry name" value="PKD"/>
    <property type="match status" value="3"/>
</dbReference>
<dbReference type="InterPro" id="IPR032812">
    <property type="entry name" value="SbsA_Ig"/>
</dbReference>
<evidence type="ECO:0000313" key="4">
    <source>
        <dbReference type="Proteomes" id="UP000217784"/>
    </source>
</evidence>
<dbReference type="SMART" id="SM00564">
    <property type="entry name" value="PQQ"/>
    <property type="match status" value="8"/>
</dbReference>
<dbReference type="Gene3D" id="2.60.40.10">
    <property type="entry name" value="Immunoglobulins"/>
    <property type="match status" value="3"/>
</dbReference>
<dbReference type="PANTHER" id="PTHR36842:SF1">
    <property type="entry name" value="PROTEIN TOLB"/>
    <property type="match status" value="1"/>
</dbReference>
<evidence type="ECO:0000256" key="1">
    <source>
        <dbReference type="ARBA" id="ARBA00022729"/>
    </source>
</evidence>
<dbReference type="SUPFAM" id="SSF50998">
    <property type="entry name" value="Quinoprotein alcohol dehydrogenase-like"/>
    <property type="match status" value="2"/>
</dbReference>
<dbReference type="InterPro" id="IPR000601">
    <property type="entry name" value="PKD_dom"/>
</dbReference>
<dbReference type="InterPro" id="IPR006626">
    <property type="entry name" value="PbH1"/>
</dbReference>
<reference evidence="3 4" key="1">
    <citation type="journal article" date="2017" name="BMC Genomics">
        <title>Genomic analysis of methanogenic archaea reveals a shift towards energy conservation.</title>
        <authorList>
            <person name="Gilmore S.P."/>
            <person name="Henske J.K."/>
            <person name="Sexton J.A."/>
            <person name="Solomon K.V."/>
            <person name="Seppala S."/>
            <person name="Yoo J.I."/>
            <person name="Huyett L.M."/>
            <person name="Pressman A."/>
            <person name="Cogan J.Z."/>
            <person name="Kivenson V."/>
            <person name="Peng X."/>
            <person name="Tan Y."/>
            <person name="Valentine D.L."/>
            <person name="O'Malley M.A."/>
        </authorList>
    </citation>
    <scope>NUCLEOTIDE SEQUENCE [LARGE SCALE GENOMIC DNA]</scope>
    <source>
        <strain evidence="3 4">M.o.H.</strain>
    </source>
</reference>
<dbReference type="Pfam" id="PF13205">
    <property type="entry name" value="Big_5"/>
    <property type="match status" value="1"/>
</dbReference>
<dbReference type="RefSeq" id="WP_245837596.1">
    <property type="nucleotide sequence ID" value="NZ_LMVM01000039.1"/>
</dbReference>
<keyword evidence="1" id="KW-0732">Signal</keyword>
<accession>A0A2A2H1U8</accession>
<dbReference type="PROSITE" id="PS50093">
    <property type="entry name" value="PKD"/>
    <property type="match status" value="3"/>
</dbReference>
<dbReference type="InterPro" id="IPR011047">
    <property type="entry name" value="Quinoprotein_ADH-like_sf"/>
</dbReference>
<gene>
    <name evidence="3" type="ORF">ASJ80_04590</name>
</gene>
<dbReference type="SMART" id="SM00710">
    <property type="entry name" value="PbH1"/>
    <property type="match status" value="4"/>
</dbReference>
<dbReference type="InterPro" id="IPR059177">
    <property type="entry name" value="GH29D-like_dom"/>
</dbReference>
<dbReference type="Gene3D" id="2.60.120.260">
    <property type="entry name" value="Galactose-binding domain-like"/>
    <property type="match status" value="1"/>
</dbReference>
<dbReference type="EMBL" id="LMVM01000039">
    <property type="protein sequence ID" value="PAV03284.1"/>
    <property type="molecule type" value="Genomic_DNA"/>
</dbReference>
<sequence>MLKNKKTFILAMVFLFICITAAGGVSAADAPSASFTSNATGGSADLSVQFNDTSAGSPTSWYWNFGDGKNSTEQNPVHNYTAAGKYTVSLKAGNEYGSDTTSNYIHVYDSADAANRFNNSGFETGDLSGWKYGNTTEVSSSKSHSGNYSVNFRNTGNASTNYIQQNVDLTIVDNISFWCCGDLSRQLNVYIDGVLVKSVSTSNKWTEYTISTSSYTGIHNITLNCTGGTTTYLDDFSVSFSKNLANFTSTTTYNSKKPLTIQFKDTSTGLVTSWLWDFGDGTTSTQKNPLHSYTRAGIYTVKLTVTGPYCSSTQTIDDMVNVVQPTNARTGKTYDSIQAAIDDAENGDTINIGSTSYLETYTENVKVTKRVNIVSNGNVIITALDVNNPVFSMLSGGNNSLIKGFTITGAAGSSGIYIAPSVNAAITGNVITGNKIGIDVEDGTATVTFNSIYNNTLYGLKFTGNGLNAENNWWGTNSPTYVNGTTAPGKTDIYEAQSGSHAVYDPWIVLKASASDDLLKKGDKSTITVDMTHNSNGQDTSGQGTIPDLPVDFNYTLGTLSTTSTTVSKGKASTVITGGSTSGTDDASVTVTGCTVYIPITVDTVAPTANATSGGTFPTSKTVTITTSDPTATIYYTADGTDPRTSSTKIKYTKTLTISKTTTLRYAAVDPAGNWSPLYLQNYVIGTGGLANSSYPTYGINNSHTGQSSYTGPQTNATKWTYKGITVYGSAAVGTDGTIYIGGYNGKVYAFNSNGALKWTYTTASYILGSPTLGTDGTIYISCWMNSTLYAINPDGTLKWKYKTGKYNFGSSPAIGADGTIYTVDTSSTVGTVYALSSKGTLKWTYSTAGSIYGSSTAIGSDGTIYIADYNGTLYAINPDGTLHWTYKMISIPYENARVVDSSEAAYYVTPSIGADGTIYIESQNTIYYNYHFPSVYTLFAINPDGTLKWTYNTEEKLYGAPAISSDGTIYIIGTSKLYAISSSGELLWTYSIGEVATNEVVSATIGHDGTIYVGSSTGIYALTPNGSLKWNYAAGSICASPVISSDGTLYVGTINGTLYAFKNIGANFTTKTSSKTVKFTDKSTGSPKSWLWNFGDGKTSTEQNPTHTYAKDGDYTVTLTVTSSNGTDKCTQTCTIDNKAPTASANYKSRTYNKNLNITLKISETGTIYYTLNGATPTTSSKKYTGAFTVTSTHTLKFLAVDKAGNKSPVYTVKYVIDKTAPKVSAVSPKSRATGVSRTKTVSIRLSENVLKSVNWSKVYIKNIKTGKKCKATIWISGNHIYIKTSKKASYTWYRVYIPAYSIKDKAGNYLTKGYSWIFKTGKY</sequence>
<feature type="domain" description="PKD" evidence="2">
    <location>
        <begin position="244"/>
        <end position="322"/>
    </location>
</feature>
<dbReference type="InterPro" id="IPR002372">
    <property type="entry name" value="PQQ_rpt_dom"/>
</dbReference>
<feature type="domain" description="PKD" evidence="2">
    <location>
        <begin position="31"/>
        <end position="107"/>
    </location>
</feature>
<dbReference type="InterPro" id="IPR013783">
    <property type="entry name" value="Ig-like_fold"/>
</dbReference>
<comment type="caution">
    <text evidence="3">The sequence shown here is derived from an EMBL/GenBank/DDBJ whole genome shotgun (WGS) entry which is preliminary data.</text>
</comment>